<gene>
    <name evidence="6" type="ORF">C3L33_20623</name>
</gene>
<keyword evidence="2" id="KW-0863">Zinc-finger</keyword>
<name>A0A6A4KXA8_9ERIC</name>
<sequence length="133" mass="14829">MANINANGKQWATIVTYCECHHNHSKRGGHYVVDGCPEFRKVEEDMTPEALICVAYNCHRNYHRREKLSVAMDPATHHLLHQMATAPSPRAHVPVLGVQFFPVSPPPPPEENLGDGEVVEDAGVAESRRRARA</sequence>
<evidence type="ECO:0000256" key="2">
    <source>
        <dbReference type="ARBA" id="ARBA00022771"/>
    </source>
</evidence>
<dbReference type="AlphaFoldDB" id="A0A6A4KXA8"/>
<feature type="domain" description="ZF-HD dimerization-type" evidence="5">
    <location>
        <begin position="17"/>
        <end position="66"/>
    </location>
</feature>
<feature type="region of interest" description="Disordered" evidence="4">
    <location>
        <begin position="103"/>
        <end position="133"/>
    </location>
</feature>
<dbReference type="GO" id="GO:0005634">
    <property type="term" value="C:nucleus"/>
    <property type="evidence" value="ECO:0007669"/>
    <property type="project" value="TreeGrafter"/>
</dbReference>
<evidence type="ECO:0000313" key="6">
    <source>
        <dbReference type="EMBL" id="KAE9447479.1"/>
    </source>
</evidence>
<dbReference type="InterPro" id="IPR006456">
    <property type="entry name" value="ZF_HD_homeobox_Cys/His_dimer"/>
</dbReference>
<dbReference type="PROSITE" id="PS51523">
    <property type="entry name" value="ZF_HD_DIMER"/>
    <property type="match status" value="1"/>
</dbReference>
<comment type="caution">
    <text evidence="6">The sequence shown here is derived from an EMBL/GenBank/DDBJ whole genome shotgun (WGS) entry which is preliminary data.</text>
</comment>
<dbReference type="NCBIfam" id="TIGR01566">
    <property type="entry name" value="ZF_HD_prot_N"/>
    <property type="match status" value="1"/>
</dbReference>
<evidence type="ECO:0000259" key="5">
    <source>
        <dbReference type="PROSITE" id="PS51523"/>
    </source>
</evidence>
<dbReference type="OrthoDB" id="1581487at2759"/>
<proteinExistence type="predicted"/>
<dbReference type="PANTHER" id="PTHR31948">
    <property type="entry name" value="ZINC-FINGER HOMEODOMAIN PROTEIN 2"/>
    <property type="match status" value="1"/>
</dbReference>
<protein>
    <recommendedName>
        <fullName evidence="5">ZF-HD dimerization-type domain-containing protein</fullName>
    </recommendedName>
</protein>
<dbReference type="GO" id="GO:0003700">
    <property type="term" value="F:DNA-binding transcription factor activity"/>
    <property type="evidence" value="ECO:0007669"/>
    <property type="project" value="TreeGrafter"/>
</dbReference>
<organism evidence="6">
    <name type="scientific">Rhododendron williamsianum</name>
    <dbReference type="NCBI Taxonomy" id="262921"/>
    <lineage>
        <taxon>Eukaryota</taxon>
        <taxon>Viridiplantae</taxon>
        <taxon>Streptophyta</taxon>
        <taxon>Embryophyta</taxon>
        <taxon>Tracheophyta</taxon>
        <taxon>Spermatophyta</taxon>
        <taxon>Magnoliopsida</taxon>
        <taxon>eudicotyledons</taxon>
        <taxon>Gunneridae</taxon>
        <taxon>Pentapetalae</taxon>
        <taxon>asterids</taxon>
        <taxon>Ericales</taxon>
        <taxon>Ericaceae</taxon>
        <taxon>Ericoideae</taxon>
        <taxon>Rhodoreae</taxon>
        <taxon>Rhododendron</taxon>
    </lineage>
</organism>
<dbReference type="PANTHER" id="PTHR31948:SF140">
    <property type="entry name" value="ZINC-FINGER HOMEODOMAIN PROTEIN 2"/>
    <property type="match status" value="1"/>
</dbReference>
<dbReference type="EMBL" id="QEFC01003552">
    <property type="protein sequence ID" value="KAE9447479.1"/>
    <property type="molecule type" value="Genomic_DNA"/>
</dbReference>
<feature type="non-terminal residue" evidence="6">
    <location>
        <position position="1"/>
    </location>
</feature>
<evidence type="ECO:0000256" key="4">
    <source>
        <dbReference type="SAM" id="MobiDB-lite"/>
    </source>
</evidence>
<accession>A0A6A4KXA8</accession>
<keyword evidence="3" id="KW-0862">Zinc</keyword>
<dbReference type="GO" id="GO:0008270">
    <property type="term" value="F:zinc ion binding"/>
    <property type="evidence" value="ECO:0007669"/>
    <property type="project" value="UniProtKB-KW"/>
</dbReference>
<keyword evidence="1" id="KW-0479">Metal-binding</keyword>
<dbReference type="GO" id="GO:0000976">
    <property type="term" value="F:transcription cis-regulatory region binding"/>
    <property type="evidence" value="ECO:0007669"/>
    <property type="project" value="TreeGrafter"/>
</dbReference>
<dbReference type="GO" id="GO:0050793">
    <property type="term" value="P:regulation of developmental process"/>
    <property type="evidence" value="ECO:0007669"/>
    <property type="project" value="TreeGrafter"/>
</dbReference>
<evidence type="ECO:0000256" key="3">
    <source>
        <dbReference type="ARBA" id="ARBA00022833"/>
    </source>
</evidence>
<evidence type="ECO:0000256" key="1">
    <source>
        <dbReference type="ARBA" id="ARBA00022723"/>
    </source>
</evidence>
<reference evidence="6" key="1">
    <citation type="journal article" date="2019" name="Genome Biol. Evol.">
        <title>The Rhododendron genome and chromosomal organization provide insight into shared whole-genome duplications across the heath family (Ericaceae).</title>
        <authorList>
            <person name="Soza V.L."/>
            <person name="Lindsley D."/>
            <person name="Waalkes A."/>
            <person name="Ramage E."/>
            <person name="Patwardhan R.P."/>
            <person name="Burton J.N."/>
            <person name="Adey A."/>
            <person name="Kumar A."/>
            <person name="Qiu R."/>
            <person name="Shendure J."/>
            <person name="Hall B."/>
        </authorList>
    </citation>
    <scope>NUCLEOTIDE SEQUENCE</scope>
    <source>
        <strain evidence="6">RSF 1966-606</strain>
    </source>
</reference>
<dbReference type="Pfam" id="PF04770">
    <property type="entry name" value="ZF-HD_dimer"/>
    <property type="match status" value="1"/>
</dbReference>